<keyword evidence="2" id="KW-0540">Nuclease</keyword>
<sequence length="165" mass="18472">MRTLVLNAGYEPLAVVSFKRALVLVMNEKATVVECVDEDPVWAARGTYDRPAVIILTRYIRVPGARQVPVTRRGVLRRDAHRCGYCGKTASTIDHVLPRSRGGKDTWENLVACCLRCNNVKGDRTPQEMSWELQIIPAPPRGSSWTVRGVDKSDPRWEPYLALAA</sequence>
<dbReference type="SMART" id="SM00507">
    <property type="entry name" value="HNHc"/>
    <property type="match status" value="1"/>
</dbReference>
<accession>A0A147ESI2</accession>
<proteinExistence type="predicted"/>
<dbReference type="InterPro" id="IPR029471">
    <property type="entry name" value="HNH_5"/>
</dbReference>
<keyword evidence="2" id="KW-0378">Hydrolase</keyword>
<dbReference type="OrthoDB" id="9802901at2"/>
<name>A0A147ESI2_MICTE</name>
<evidence type="ECO:0000313" key="2">
    <source>
        <dbReference type="EMBL" id="KTR87600.1"/>
    </source>
</evidence>
<dbReference type="Gene3D" id="1.10.30.50">
    <property type="match status" value="1"/>
</dbReference>
<keyword evidence="2" id="KW-0255">Endonuclease</keyword>
<dbReference type="GO" id="GO:0004519">
    <property type="term" value="F:endonuclease activity"/>
    <property type="evidence" value="ECO:0007669"/>
    <property type="project" value="UniProtKB-KW"/>
</dbReference>
<dbReference type="AlphaFoldDB" id="A0A147ESI2"/>
<dbReference type="Pfam" id="PF14279">
    <property type="entry name" value="HNH_5"/>
    <property type="match status" value="1"/>
</dbReference>
<feature type="domain" description="HNH nuclease" evidence="1">
    <location>
        <begin position="70"/>
        <end position="119"/>
    </location>
</feature>
<reference evidence="2 3" key="1">
    <citation type="journal article" date="2016" name="Front. Microbiol.">
        <title>Genomic Resource of Rice Seed Associated Bacteria.</title>
        <authorList>
            <person name="Midha S."/>
            <person name="Bansal K."/>
            <person name="Sharma S."/>
            <person name="Kumar N."/>
            <person name="Patil P.P."/>
            <person name="Chaudhry V."/>
            <person name="Patil P.B."/>
        </authorList>
    </citation>
    <scope>NUCLEOTIDE SEQUENCE [LARGE SCALE GENOMIC DNA]</scope>
    <source>
        <strain evidence="2 3">NS220</strain>
    </source>
</reference>
<gene>
    <name evidence="2" type="ORF">NS220_17405</name>
</gene>
<evidence type="ECO:0000259" key="1">
    <source>
        <dbReference type="SMART" id="SM00507"/>
    </source>
</evidence>
<dbReference type="PATRIC" id="fig|2033.6.peg.1121"/>
<protein>
    <submittedName>
        <fullName evidence="2">HNH endonuclease</fullName>
    </submittedName>
</protein>
<dbReference type="Proteomes" id="UP000075025">
    <property type="component" value="Unassembled WGS sequence"/>
</dbReference>
<dbReference type="PANTHER" id="PTHR33877:SF2">
    <property type="entry name" value="OS07G0170200 PROTEIN"/>
    <property type="match status" value="1"/>
</dbReference>
<comment type="caution">
    <text evidence="2">The sequence shown here is derived from an EMBL/GenBank/DDBJ whole genome shotgun (WGS) entry which is preliminary data.</text>
</comment>
<dbReference type="EMBL" id="LDRT01000164">
    <property type="protein sequence ID" value="KTR87600.1"/>
    <property type="molecule type" value="Genomic_DNA"/>
</dbReference>
<evidence type="ECO:0000313" key="3">
    <source>
        <dbReference type="Proteomes" id="UP000075025"/>
    </source>
</evidence>
<dbReference type="PANTHER" id="PTHR33877">
    <property type="entry name" value="SLL1193 PROTEIN"/>
    <property type="match status" value="1"/>
</dbReference>
<organism evidence="2 3">
    <name type="scientific">Microbacterium testaceum</name>
    <name type="common">Aureobacterium testaceum</name>
    <name type="synonym">Brevibacterium testaceum</name>
    <dbReference type="NCBI Taxonomy" id="2033"/>
    <lineage>
        <taxon>Bacteria</taxon>
        <taxon>Bacillati</taxon>
        <taxon>Actinomycetota</taxon>
        <taxon>Actinomycetes</taxon>
        <taxon>Micrococcales</taxon>
        <taxon>Microbacteriaceae</taxon>
        <taxon>Microbacterium</taxon>
    </lineage>
</organism>
<dbReference type="InterPro" id="IPR052892">
    <property type="entry name" value="NA-targeting_endonuclease"/>
</dbReference>
<dbReference type="InterPro" id="IPR003615">
    <property type="entry name" value="HNH_nuc"/>
</dbReference>
<dbReference type="CDD" id="cd00085">
    <property type="entry name" value="HNHc"/>
    <property type="match status" value="1"/>
</dbReference>
<dbReference type="RefSeq" id="WP_058625241.1">
    <property type="nucleotide sequence ID" value="NZ_LDRT01000164.1"/>
</dbReference>